<proteinExistence type="predicted"/>
<dbReference type="STRING" id="1423734.FC83_GL002868"/>
<comment type="caution">
    <text evidence="1">The sequence shown here is derived from an EMBL/GenBank/DDBJ whole genome shotgun (WGS) entry which is preliminary data.</text>
</comment>
<evidence type="ECO:0000313" key="2">
    <source>
        <dbReference type="Proteomes" id="UP000051236"/>
    </source>
</evidence>
<gene>
    <name evidence="1" type="ORF">FC83_GL002868</name>
</gene>
<protein>
    <submittedName>
        <fullName evidence="1">Uncharacterized protein</fullName>
    </submittedName>
</protein>
<dbReference type="PATRIC" id="fig|1423734.3.peg.2918"/>
<accession>X0PS61</accession>
<sequence length="51" mass="5720">MVVGANQAALGDELRRFNFKMTKCSGLKPLNIGWYRVKDVPIADGNRAFCF</sequence>
<reference evidence="1 2" key="1">
    <citation type="journal article" date="2015" name="Genome Announc.">
        <title>Expanding the biotechnology potential of lactobacilli through comparative genomics of 213 strains and associated genera.</title>
        <authorList>
            <person name="Sun Z."/>
            <person name="Harris H.M."/>
            <person name="McCann A."/>
            <person name="Guo C."/>
            <person name="Argimon S."/>
            <person name="Zhang W."/>
            <person name="Yang X."/>
            <person name="Jeffery I.B."/>
            <person name="Cooney J.C."/>
            <person name="Kagawa T.F."/>
            <person name="Liu W."/>
            <person name="Song Y."/>
            <person name="Salvetti E."/>
            <person name="Wrobel A."/>
            <person name="Rasinkangas P."/>
            <person name="Parkhill J."/>
            <person name="Rea M.C."/>
            <person name="O'Sullivan O."/>
            <person name="Ritari J."/>
            <person name="Douillard F.P."/>
            <person name="Paul Ross R."/>
            <person name="Yang R."/>
            <person name="Briner A.E."/>
            <person name="Felis G.E."/>
            <person name="de Vos W.M."/>
            <person name="Barrangou R."/>
            <person name="Klaenhammer T.R."/>
            <person name="Caufield P.W."/>
            <person name="Cui Y."/>
            <person name="Zhang H."/>
            <person name="O'Toole P.W."/>
        </authorList>
    </citation>
    <scope>NUCLEOTIDE SEQUENCE [LARGE SCALE GENOMIC DNA]</scope>
    <source>
        <strain evidence="1 2">DSM 18527</strain>
    </source>
</reference>
<dbReference type="Proteomes" id="UP000051236">
    <property type="component" value="Unassembled WGS sequence"/>
</dbReference>
<evidence type="ECO:0000313" key="1">
    <source>
        <dbReference type="EMBL" id="KRM33301.1"/>
    </source>
</evidence>
<dbReference type="EMBL" id="AZGA01000054">
    <property type="protein sequence ID" value="KRM33301.1"/>
    <property type="molecule type" value="Genomic_DNA"/>
</dbReference>
<keyword evidence="2" id="KW-1185">Reference proteome</keyword>
<name>X0PS61_9LACO</name>
<dbReference type="AlphaFoldDB" id="X0PS61"/>
<organism evidence="1 2">
    <name type="scientific">Agrilactobacillus composti DSM 18527 = JCM 14202</name>
    <dbReference type="NCBI Taxonomy" id="1423734"/>
    <lineage>
        <taxon>Bacteria</taxon>
        <taxon>Bacillati</taxon>
        <taxon>Bacillota</taxon>
        <taxon>Bacilli</taxon>
        <taxon>Lactobacillales</taxon>
        <taxon>Lactobacillaceae</taxon>
        <taxon>Agrilactobacillus</taxon>
    </lineage>
</organism>